<dbReference type="GO" id="GO:0051301">
    <property type="term" value="P:cell division"/>
    <property type="evidence" value="ECO:0007669"/>
    <property type="project" value="UniProtKB-KW"/>
</dbReference>
<feature type="region of interest" description="Disordered" evidence="1">
    <location>
        <begin position="1"/>
        <end position="21"/>
    </location>
</feature>
<keyword evidence="2" id="KW-0812">Transmembrane</keyword>
<keyword evidence="3" id="KW-0131">Cell cycle</keyword>
<name>A0ABS2SRA4_9BACI</name>
<accession>A0ABS2SRA4</accession>
<dbReference type="RefSeq" id="WP_035421773.1">
    <property type="nucleotide sequence ID" value="NZ_JAFBCV010000002.1"/>
</dbReference>
<evidence type="ECO:0000256" key="1">
    <source>
        <dbReference type="SAM" id="MobiDB-lite"/>
    </source>
</evidence>
<reference evidence="3" key="1">
    <citation type="submission" date="2021-01" db="EMBL/GenBank/DDBJ databases">
        <title>Genomic Encyclopedia of Type Strains, Phase IV (KMG-IV): sequencing the most valuable type-strain genomes for metagenomic binning, comparative biology and taxonomic classification.</title>
        <authorList>
            <person name="Goeker M."/>
        </authorList>
    </citation>
    <scope>NUCLEOTIDE SEQUENCE</scope>
    <source>
        <strain evidence="3">DSM 21943</strain>
    </source>
</reference>
<evidence type="ECO:0000256" key="2">
    <source>
        <dbReference type="SAM" id="Phobius"/>
    </source>
</evidence>
<keyword evidence="3" id="KW-0132">Cell division</keyword>
<keyword evidence="4" id="KW-1185">Reference proteome</keyword>
<dbReference type="EMBL" id="JAFBCV010000002">
    <property type="protein sequence ID" value="MBM7837551.1"/>
    <property type="molecule type" value="Genomic_DNA"/>
</dbReference>
<evidence type="ECO:0000313" key="3">
    <source>
        <dbReference type="EMBL" id="MBM7837551.1"/>
    </source>
</evidence>
<sequence length="113" mass="12899">MLARQQTMQQPQHQPQTPLKEKQVVRYRARITLGEKVIAGFLAVVLFTMLSFVVHNYSTIYGLNLSIQNVEREINTITLQNEGLKTELAEISSPYEVMRQAKELGMKSPGEHN</sequence>
<dbReference type="Proteomes" id="UP001179280">
    <property type="component" value="Unassembled WGS sequence"/>
</dbReference>
<protein>
    <submittedName>
        <fullName evidence="3">Cell division protein FtsL</fullName>
    </submittedName>
</protein>
<dbReference type="InterPro" id="IPR007060">
    <property type="entry name" value="FtsL/DivIC"/>
</dbReference>
<comment type="caution">
    <text evidence="3">The sequence shown here is derived from an EMBL/GenBank/DDBJ whole genome shotgun (WGS) entry which is preliminary data.</text>
</comment>
<organism evidence="3 4">
    <name type="scientific">Shouchella xiaoxiensis</name>
    <dbReference type="NCBI Taxonomy" id="766895"/>
    <lineage>
        <taxon>Bacteria</taxon>
        <taxon>Bacillati</taxon>
        <taxon>Bacillota</taxon>
        <taxon>Bacilli</taxon>
        <taxon>Bacillales</taxon>
        <taxon>Bacillaceae</taxon>
        <taxon>Shouchella</taxon>
    </lineage>
</organism>
<keyword evidence="2" id="KW-1133">Transmembrane helix</keyword>
<feature type="compositionally biased region" description="Low complexity" evidence="1">
    <location>
        <begin position="1"/>
        <end position="18"/>
    </location>
</feature>
<dbReference type="Pfam" id="PF04977">
    <property type="entry name" value="DivIC"/>
    <property type="match status" value="1"/>
</dbReference>
<gene>
    <name evidence="3" type="ORF">JOC54_000782</name>
</gene>
<proteinExistence type="predicted"/>
<feature type="transmembrane region" description="Helical" evidence="2">
    <location>
        <begin position="37"/>
        <end position="57"/>
    </location>
</feature>
<keyword evidence="2" id="KW-0472">Membrane</keyword>
<evidence type="ECO:0000313" key="4">
    <source>
        <dbReference type="Proteomes" id="UP001179280"/>
    </source>
</evidence>